<proteinExistence type="predicted"/>
<dbReference type="RefSeq" id="WP_085214346.1">
    <property type="nucleotide sequence ID" value="NZ_FXAM01000001.1"/>
</dbReference>
<evidence type="ECO:0000313" key="2">
    <source>
        <dbReference type="Proteomes" id="UP000192923"/>
    </source>
</evidence>
<keyword evidence="2" id="KW-1185">Reference proteome</keyword>
<organism evidence="1 2">
    <name type="scientific">Methylomagnum ishizawai</name>
    <dbReference type="NCBI Taxonomy" id="1760988"/>
    <lineage>
        <taxon>Bacteria</taxon>
        <taxon>Pseudomonadati</taxon>
        <taxon>Pseudomonadota</taxon>
        <taxon>Gammaproteobacteria</taxon>
        <taxon>Methylococcales</taxon>
        <taxon>Methylococcaceae</taxon>
        <taxon>Methylomagnum</taxon>
    </lineage>
</organism>
<reference evidence="1 2" key="1">
    <citation type="submission" date="2016-12" db="EMBL/GenBank/DDBJ databases">
        <authorList>
            <person name="Song W.-J."/>
            <person name="Kurnit D.M."/>
        </authorList>
    </citation>
    <scope>NUCLEOTIDE SEQUENCE [LARGE SCALE GENOMIC DNA]</scope>
    <source>
        <strain evidence="1 2">175</strain>
    </source>
</reference>
<dbReference type="OrthoDB" id="3645759at2"/>
<accession>A0A1Y6CZN9</accession>
<dbReference type="SUPFAM" id="SSF52540">
    <property type="entry name" value="P-loop containing nucleoside triphosphate hydrolases"/>
    <property type="match status" value="1"/>
</dbReference>
<dbReference type="InterPro" id="IPR027417">
    <property type="entry name" value="P-loop_NTPase"/>
</dbReference>
<protein>
    <submittedName>
        <fullName evidence="1">Uncharacterized protein</fullName>
    </submittedName>
</protein>
<dbReference type="Proteomes" id="UP000192923">
    <property type="component" value="Unassembled WGS sequence"/>
</dbReference>
<dbReference type="AlphaFoldDB" id="A0A1Y6CZN9"/>
<dbReference type="EMBL" id="FXAM01000001">
    <property type="protein sequence ID" value="SMF95811.1"/>
    <property type="molecule type" value="Genomic_DNA"/>
</dbReference>
<gene>
    <name evidence="1" type="ORF">SAMN02949497_3186</name>
</gene>
<evidence type="ECO:0000313" key="1">
    <source>
        <dbReference type="EMBL" id="SMF95811.1"/>
    </source>
</evidence>
<name>A0A1Y6CZN9_9GAMM</name>
<sequence>MSPWTPASFSEEYADAAKPKDDFQRFVAELFWDDYPGLVAYQTGGRDGGIDLFQPDQGVVFECKFTSERGFDAALKRWKEVKRHFDTHLTANGPGQSQYAPWFSPTPRITTYLFCLSHELENDSRRQELEREIRSAFVALSARAASLGHLSAIRVEIWCWDRLWPKLQQRPELLLRWFPKLKPPGLDPLDPDEPLKNNFRDYLNPLRLSFMPLPELAVADILAVIDSEFTGLVLHGKGGIGKTRLMREVGLHALREGWAVLLVNVRLCKTESIAQLTQRLAGARILLLLDYLESCPGFDELAAQIDECNARGGHLRLLATCRDSYFAQSPPETLGERNLDALPHEAVITHILEPVPEAERLRTICGGIPIFAVFVRYLHDHKQTDSLRELLADGDFKQWWKKRLPTASTLATGAAKPSSRLFAAYPCADPALDALEQRCPPTGELHRALCQDGWVYQDEGSGLWNLAHDLLADRSLLDELLHATTRRRALRQILDDAETCDFRDSALQALSRIAAELPDTPWFALFQERPEQWKPCIAALLVSVLFSPAEKLRLLEAQAEDRERLAAVPVIANTLGFIARICSKQPEASAGIDQAALRAWLDAAVSQDHPFNFMLTQAVYLDGPRYQAAAQAWLAAHPPSLQTHYLLCAWLRQKLPAEEILSHVLDWLDDWWSSRWATFIFKAWLDATQGQAEFQPLLRNQGVIYFRIRGWLRLDHNRIRPEAEFVFASWLDATQDRALVQDALRDWLAVETNRILPDAEFVFKSWLNATQDRALVQDALRDWLAVETNRILPEARFVFKSWLDATQDRTLVEAALRDWLAVATNRILPEAQFVFKSWLDATQDRVLVQDAIHDWLAVEINRILPEARFVFKSWLDATQDRVLVEAALRDWLAVETNRILPEAQFVFKSWLDATQDRALVQDAICDWLAVETNRLGIEASFVFKSWLDAEGERAFIESEALHWLGHGENAVLSGADFIYRAWGGAEKKLPAPMLSYACAWVRAHQHEKDADFCITHVAETDQLDEQTVRAILFWCDCYFSHPEAINRMGRLGNNLLALTANETITVWEKLLMFRFIKADGIHEWHEFKRLQRTFPVLFRLALRDGDETNLTTLVRLLAWCLQETACFDSDSKPDKGAARDETYPTLMALLLRRMKPPTRPLAQGIRECLAWFDTWTAEEKAQYCGELRTELQNRIVKGWPHSEP</sequence>
<dbReference type="STRING" id="1760988.SAMN02949497_3186"/>